<keyword evidence="2" id="KW-1185">Reference proteome</keyword>
<dbReference type="PANTHER" id="PTHR47018:SF3">
    <property type="entry name" value="MYCBP-ASSOCIATED PROTEIN"/>
    <property type="match status" value="1"/>
</dbReference>
<dbReference type="PANTHER" id="PTHR47018">
    <property type="entry name" value="CXC DOMAIN-CONTAINING PROTEIN-RELATED"/>
    <property type="match status" value="1"/>
</dbReference>
<evidence type="ECO:0000313" key="1">
    <source>
        <dbReference type="EMBL" id="CAH3112478.1"/>
    </source>
</evidence>
<comment type="caution">
    <text evidence="1">The sequence shown here is derived from an EMBL/GenBank/DDBJ whole genome shotgun (WGS) entry which is preliminary data.</text>
</comment>
<evidence type="ECO:0000313" key="2">
    <source>
        <dbReference type="Proteomes" id="UP001159405"/>
    </source>
</evidence>
<reference evidence="1 2" key="1">
    <citation type="submission" date="2022-05" db="EMBL/GenBank/DDBJ databases">
        <authorList>
            <consortium name="Genoscope - CEA"/>
            <person name="William W."/>
        </authorList>
    </citation>
    <scope>NUCLEOTIDE SEQUENCE [LARGE SCALE GENOMIC DNA]</scope>
</reference>
<sequence length="327" mass="36597">MAEDQTAKIDSYMKTLFDAAVIIRKSITKCRKWKFTGSLENLPDENVPAALFSFYRWIIQGTKHELSAGKKSEEVYNRAMALSQTTVSMCLTERQVKNKKSDVVRSSLEMPLQLAVGIAVHQAVGNKQLIPMLHGFGMSLDYNRILRVEAQIEASVLRRMELIDGLYIPPDLVLGRHVFFAVDNVDFAEDTPGDVAPELTVDPGDQCRRSIRQLPESVTTLLECPVPPGKPVGPTFPQFGLCTEDKLPLYIKKHDFTWLLGRSLTRTITKREVEEDQPPSTDIPVWSGNNSTLSSSMPLTRVGTSPLISAPAPEWQTAYHFDANTEY</sequence>
<name>A0ABN8NLB3_9CNID</name>
<gene>
    <name evidence="1" type="ORF">PLOB_00021510</name>
</gene>
<dbReference type="Proteomes" id="UP001159405">
    <property type="component" value="Unassembled WGS sequence"/>
</dbReference>
<dbReference type="EMBL" id="CALNXK010000025">
    <property type="protein sequence ID" value="CAH3112478.1"/>
    <property type="molecule type" value="Genomic_DNA"/>
</dbReference>
<accession>A0ABN8NLB3</accession>
<organism evidence="1 2">
    <name type="scientific">Porites lobata</name>
    <dbReference type="NCBI Taxonomy" id="104759"/>
    <lineage>
        <taxon>Eukaryota</taxon>
        <taxon>Metazoa</taxon>
        <taxon>Cnidaria</taxon>
        <taxon>Anthozoa</taxon>
        <taxon>Hexacorallia</taxon>
        <taxon>Scleractinia</taxon>
        <taxon>Fungiina</taxon>
        <taxon>Poritidae</taxon>
        <taxon>Porites</taxon>
    </lineage>
</organism>
<protein>
    <submittedName>
        <fullName evidence="1">Uncharacterized protein</fullName>
    </submittedName>
</protein>
<proteinExistence type="predicted"/>